<protein>
    <submittedName>
        <fullName evidence="1">Uncharacterized protein</fullName>
    </submittedName>
</protein>
<name>A0A9Q3K260_9BASI</name>
<evidence type="ECO:0000313" key="1">
    <source>
        <dbReference type="EMBL" id="MBW0573555.1"/>
    </source>
</evidence>
<organism evidence="1 2">
    <name type="scientific">Austropuccinia psidii MF-1</name>
    <dbReference type="NCBI Taxonomy" id="1389203"/>
    <lineage>
        <taxon>Eukaryota</taxon>
        <taxon>Fungi</taxon>
        <taxon>Dikarya</taxon>
        <taxon>Basidiomycota</taxon>
        <taxon>Pucciniomycotina</taxon>
        <taxon>Pucciniomycetes</taxon>
        <taxon>Pucciniales</taxon>
        <taxon>Sphaerophragmiaceae</taxon>
        <taxon>Austropuccinia</taxon>
    </lineage>
</organism>
<keyword evidence="2" id="KW-1185">Reference proteome</keyword>
<gene>
    <name evidence="1" type="ORF">O181_113270</name>
</gene>
<dbReference type="EMBL" id="AVOT02092346">
    <property type="protein sequence ID" value="MBW0573555.1"/>
    <property type="molecule type" value="Genomic_DNA"/>
</dbReference>
<dbReference type="Proteomes" id="UP000765509">
    <property type="component" value="Unassembled WGS sequence"/>
</dbReference>
<evidence type="ECO:0000313" key="2">
    <source>
        <dbReference type="Proteomes" id="UP000765509"/>
    </source>
</evidence>
<comment type="caution">
    <text evidence="1">The sequence shown here is derived from an EMBL/GenBank/DDBJ whole genome shotgun (WGS) entry which is preliminary data.</text>
</comment>
<dbReference type="AlphaFoldDB" id="A0A9Q3K260"/>
<proteinExistence type="predicted"/>
<accession>A0A9Q3K260</accession>
<reference evidence="1" key="1">
    <citation type="submission" date="2021-03" db="EMBL/GenBank/DDBJ databases">
        <title>Draft genome sequence of rust myrtle Austropuccinia psidii MF-1, a brazilian biotype.</title>
        <authorList>
            <person name="Quecine M.C."/>
            <person name="Pachon D.M.R."/>
            <person name="Bonatelli M.L."/>
            <person name="Correr F.H."/>
            <person name="Franceschini L.M."/>
            <person name="Leite T.F."/>
            <person name="Margarido G.R.A."/>
            <person name="Almeida C.A."/>
            <person name="Ferrarezi J.A."/>
            <person name="Labate C.A."/>
        </authorList>
    </citation>
    <scope>NUCLEOTIDE SEQUENCE</scope>
    <source>
        <strain evidence="1">MF-1</strain>
    </source>
</reference>
<sequence>MKEKDPKPLFDPPDPIEANSSLPVKTVNNLKMAINCYVTFPIKKWLLEVIRGPSVNIFGQKSSKARGPFFDLWNQISAGNQQMPYMVLYTIMQHFSLEILWLQSQDAIMSSYQVACAEAHFQRKAFKEINHSPMGGNEQ</sequence>